<dbReference type="GO" id="GO:0030288">
    <property type="term" value="C:outer membrane-bounded periplasmic space"/>
    <property type="evidence" value="ECO:0007669"/>
    <property type="project" value="TreeGrafter"/>
</dbReference>
<gene>
    <name evidence="3" type="ORF">ET475_03795</name>
</gene>
<organism evidence="3 4">
    <name type="scientific">Microbacterium protaetiae</name>
    <dbReference type="NCBI Taxonomy" id="2509458"/>
    <lineage>
        <taxon>Bacteria</taxon>
        <taxon>Bacillati</taxon>
        <taxon>Actinomycetota</taxon>
        <taxon>Actinomycetes</taxon>
        <taxon>Micrococcales</taxon>
        <taxon>Microbacteriaceae</taxon>
        <taxon>Microbacterium</taxon>
    </lineage>
</organism>
<sequence>MNDKTSRATRTKLFAVAGLAATGLLMAACAPSSAPAGAAADPATLGISDEDYSLDALIAAAKKEGSLTVYDSTGKITDIAEAFTAKYGIKATGVKMKAGEQLDVVSREAQSKNVRGDVYLNTDVSAIEAELVPQGYVVSWFPPDLKDQVPAQYQSPAVITQEANVWAYNRELADSCPVDNIWDLTDASWKGHLSFQDPLLKSDYMYWFNQWATHADDKVAQAYEDKFGEPLNTDEDSATAEWVKRLAANEPLVTKSDDDAATTAGAPGQNEQFLAFISTAKFRDNEDAGLKLGLCEGIEPFSGRAYQKAAVIASGTKSPNAAKLFVHYVFTAEGIAPQTADGKFSTNSTVPAAADEPSGVGEIWDQIYQFDASTAKDDYEALPDWQDFWQVNS</sequence>
<name>A0A4P6EAN8_9MICO</name>
<proteinExistence type="predicted"/>
<keyword evidence="1 2" id="KW-0732">Signal</keyword>
<dbReference type="PANTHER" id="PTHR30006">
    <property type="entry name" value="THIAMINE-BINDING PERIPLASMIC PROTEIN-RELATED"/>
    <property type="match status" value="1"/>
</dbReference>
<dbReference type="SUPFAM" id="SSF53850">
    <property type="entry name" value="Periplasmic binding protein-like II"/>
    <property type="match status" value="1"/>
</dbReference>
<dbReference type="Proteomes" id="UP000293995">
    <property type="component" value="Chromosome"/>
</dbReference>
<dbReference type="KEGG" id="mprt:ET475_03795"/>
<dbReference type="PANTHER" id="PTHR30006:SF25">
    <property type="entry name" value="PHOSPHOGLYCERATE TRANSPORT REGULATORY PROTEIN PGTC"/>
    <property type="match status" value="1"/>
</dbReference>
<dbReference type="Gene3D" id="3.40.190.10">
    <property type="entry name" value="Periplasmic binding protein-like II"/>
    <property type="match status" value="2"/>
</dbReference>
<dbReference type="AlphaFoldDB" id="A0A4P6EAN8"/>
<dbReference type="PROSITE" id="PS51257">
    <property type="entry name" value="PROKAR_LIPOPROTEIN"/>
    <property type="match status" value="1"/>
</dbReference>
<evidence type="ECO:0000313" key="4">
    <source>
        <dbReference type="Proteomes" id="UP000293995"/>
    </source>
</evidence>
<protein>
    <submittedName>
        <fullName evidence="3">ABC transporter substrate-binding protein</fullName>
    </submittedName>
</protein>
<accession>A0A4P6EAN8</accession>
<feature type="chain" id="PRO_5039215835" evidence="2">
    <location>
        <begin position="28"/>
        <end position="393"/>
    </location>
</feature>
<dbReference type="OrthoDB" id="366726at2"/>
<dbReference type="Pfam" id="PF13531">
    <property type="entry name" value="SBP_bac_11"/>
    <property type="match status" value="1"/>
</dbReference>
<dbReference type="PROSITE" id="PS51318">
    <property type="entry name" value="TAT"/>
    <property type="match status" value="1"/>
</dbReference>
<dbReference type="RefSeq" id="WP_129386169.1">
    <property type="nucleotide sequence ID" value="NZ_CP035494.1"/>
</dbReference>
<reference evidence="3 4" key="1">
    <citation type="submission" date="2019-01" db="EMBL/GenBank/DDBJ databases">
        <title>Genome sequencing of strain DFW100M-13.</title>
        <authorList>
            <person name="Heo J."/>
            <person name="Kim S.-J."/>
            <person name="Kim J.-S."/>
            <person name="Hong S.-B."/>
            <person name="Kwon S.-W."/>
        </authorList>
    </citation>
    <scope>NUCLEOTIDE SEQUENCE [LARGE SCALE GENOMIC DNA]</scope>
    <source>
        <strain evidence="3 4">DFW100M-13</strain>
    </source>
</reference>
<evidence type="ECO:0000313" key="3">
    <source>
        <dbReference type="EMBL" id="QAY59200.1"/>
    </source>
</evidence>
<keyword evidence="4" id="KW-1185">Reference proteome</keyword>
<dbReference type="InterPro" id="IPR006311">
    <property type="entry name" value="TAT_signal"/>
</dbReference>
<evidence type="ECO:0000256" key="2">
    <source>
        <dbReference type="SAM" id="SignalP"/>
    </source>
</evidence>
<evidence type="ECO:0000256" key="1">
    <source>
        <dbReference type="ARBA" id="ARBA00022729"/>
    </source>
</evidence>
<dbReference type="EMBL" id="CP035494">
    <property type="protein sequence ID" value="QAY59200.1"/>
    <property type="molecule type" value="Genomic_DNA"/>
</dbReference>
<feature type="signal peptide" evidence="2">
    <location>
        <begin position="1"/>
        <end position="27"/>
    </location>
</feature>